<keyword evidence="5 13" id="KW-0245">EGF-like domain</keyword>
<keyword evidence="9" id="KW-0472">Membrane</keyword>
<gene>
    <name evidence="16" type="ORF">GDO86_017418</name>
</gene>
<keyword evidence="11" id="KW-0325">Glycoprotein</keyword>
<dbReference type="AlphaFoldDB" id="A0A8T2IK01"/>
<dbReference type="InterPro" id="IPR049883">
    <property type="entry name" value="NOTCH1_EGF-like"/>
</dbReference>
<evidence type="ECO:0000256" key="10">
    <source>
        <dbReference type="ARBA" id="ARBA00023157"/>
    </source>
</evidence>
<dbReference type="Proteomes" id="UP000812440">
    <property type="component" value="Chromosome 9"/>
</dbReference>
<protein>
    <recommendedName>
        <fullName evidence="18">Uromodulin</fullName>
    </recommendedName>
</protein>
<dbReference type="Pfam" id="PF07645">
    <property type="entry name" value="EGF_CA"/>
    <property type="match status" value="2"/>
</dbReference>
<dbReference type="Gene3D" id="2.60.40.4100">
    <property type="entry name" value="Zona pellucida, ZP-C domain"/>
    <property type="match status" value="1"/>
</dbReference>
<reference evidence="16" key="1">
    <citation type="thesis" date="2020" institute="ProQuest LLC" country="789 East Eisenhower Parkway, Ann Arbor, MI, USA">
        <title>Comparative Genomics and Chromosome Evolution.</title>
        <authorList>
            <person name="Mudd A.B."/>
        </authorList>
    </citation>
    <scope>NUCLEOTIDE SEQUENCE</scope>
    <source>
        <strain evidence="16">Female2</strain>
        <tissue evidence="16">Blood</tissue>
    </source>
</reference>
<evidence type="ECO:0000256" key="8">
    <source>
        <dbReference type="ARBA" id="ARBA00022737"/>
    </source>
</evidence>
<comment type="caution">
    <text evidence="13">Lacks conserved residue(s) required for the propagation of feature annotation.</text>
</comment>
<evidence type="ECO:0000259" key="15">
    <source>
        <dbReference type="PROSITE" id="PS51034"/>
    </source>
</evidence>
<evidence type="ECO:0000313" key="17">
    <source>
        <dbReference type="Proteomes" id="UP000812440"/>
    </source>
</evidence>
<dbReference type="InterPro" id="IPR001881">
    <property type="entry name" value="EGF-like_Ca-bd_dom"/>
</dbReference>
<dbReference type="FunFam" id="2.10.25.10:FF:000038">
    <property type="entry name" value="Fibrillin 2"/>
    <property type="match status" value="1"/>
</dbReference>
<dbReference type="OrthoDB" id="2015116at2759"/>
<dbReference type="Pfam" id="PF23283">
    <property type="entry name" value="D8C_UMOD"/>
    <property type="match status" value="1"/>
</dbReference>
<dbReference type="PROSITE" id="PS01187">
    <property type="entry name" value="EGF_CA"/>
    <property type="match status" value="1"/>
</dbReference>
<dbReference type="SMART" id="SM00241">
    <property type="entry name" value="ZP"/>
    <property type="match status" value="1"/>
</dbReference>
<comment type="subcellular location">
    <subcellularLocation>
        <location evidence="1">Cell membrane</location>
        <topology evidence="1">Lipid-anchor</topology>
        <topology evidence="1">GPI-anchor</topology>
    </subcellularLocation>
    <subcellularLocation>
        <location evidence="2">Secreted</location>
    </subcellularLocation>
</comment>
<dbReference type="PANTHER" id="PTHR14002">
    <property type="entry name" value="ENDOGLIN/TGF-BETA RECEPTOR TYPE III"/>
    <property type="match status" value="1"/>
</dbReference>
<feature type="domain" description="EGF-like" evidence="14">
    <location>
        <begin position="44"/>
        <end position="84"/>
    </location>
</feature>
<evidence type="ECO:0000259" key="14">
    <source>
        <dbReference type="PROSITE" id="PS50026"/>
    </source>
</evidence>
<feature type="domain" description="ZP" evidence="15">
    <location>
        <begin position="376"/>
        <end position="629"/>
    </location>
</feature>
<dbReference type="SMART" id="SM00179">
    <property type="entry name" value="EGF_CA"/>
    <property type="match status" value="3"/>
</dbReference>
<dbReference type="PANTHER" id="PTHR14002:SF48">
    <property type="entry name" value="UROMODULIN"/>
    <property type="match status" value="1"/>
</dbReference>
<evidence type="ECO:0000256" key="13">
    <source>
        <dbReference type="PROSITE-ProRule" id="PRU00076"/>
    </source>
</evidence>
<evidence type="ECO:0000256" key="4">
    <source>
        <dbReference type="ARBA" id="ARBA00022525"/>
    </source>
</evidence>
<keyword evidence="4" id="KW-0964">Secreted</keyword>
<feature type="domain" description="EGF-like" evidence="14">
    <location>
        <begin position="85"/>
        <end position="124"/>
    </location>
</feature>
<dbReference type="GO" id="GO:0005509">
    <property type="term" value="F:calcium ion binding"/>
    <property type="evidence" value="ECO:0007669"/>
    <property type="project" value="InterPro"/>
</dbReference>
<dbReference type="FunFam" id="2.60.40.4100:FF:000001">
    <property type="entry name" value="alpha-tectorin isoform X1"/>
    <property type="match status" value="1"/>
</dbReference>
<evidence type="ECO:0000256" key="1">
    <source>
        <dbReference type="ARBA" id="ARBA00004609"/>
    </source>
</evidence>
<dbReference type="InterPro" id="IPR055355">
    <property type="entry name" value="ZP-C"/>
</dbReference>
<dbReference type="CDD" id="cd00054">
    <property type="entry name" value="EGF_CA"/>
    <property type="match status" value="2"/>
</dbReference>
<evidence type="ECO:0000313" key="16">
    <source>
        <dbReference type="EMBL" id="KAG8433119.1"/>
    </source>
</evidence>
<evidence type="ECO:0000256" key="3">
    <source>
        <dbReference type="ARBA" id="ARBA00022475"/>
    </source>
</evidence>
<dbReference type="InterPro" id="IPR000152">
    <property type="entry name" value="EGF-type_Asp/Asn_hydroxyl_site"/>
</dbReference>
<keyword evidence="6" id="KW-0336">GPI-anchor</keyword>
<keyword evidence="8" id="KW-0677">Repeat</keyword>
<keyword evidence="10" id="KW-1015">Disulfide bond</keyword>
<evidence type="ECO:0000256" key="7">
    <source>
        <dbReference type="ARBA" id="ARBA00022729"/>
    </source>
</evidence>
<dbReference type="SUPFAM" id="SSF57184">
    <property type="entry name" value="Growth factor receptor domain"/>
    <property type="match status" value="1"/>
</dbReference>
<dbReference type="InterPro" id="IPR024731">
    <property type="entry name" value="NELL2-like_EGF"/>
</dbReference>
<dbReference type="InterPro" id="IPR001507">
    <property type="entry name" value="ZP_dom"/>
</dbReference>
<keyword evidence="17" id="KW-1185">Reference proteome</keyword>
<evidence type="ECO:0008006" key="18">
    <source>
        <dbReference type="Google" id="ProtNLM"/>
    </source>
</evidence>
<dbReference type="InterPro" id="IPR009030">
    <property type="entry name" value="Growth_fac_rcpt_cys_sf"/>
</dbReference>
<dbReference type="InterPro" id="IPR018097">
    <property type="entry name" value="EGF_Ca-bd_CS"/>
</dbReference>
<proteinExistence type="predicted"/>
<dbReference type="InterPro" id="IPR057774">
    <property type="entry name" value="D8C_UMOD/GP2/OIT3-like"/>
</dbReference>
<evidence type="ECO:0000256" key="9">
    <source>
        <dbReference type="ARBA" id="ARBA00023136"/>
    </source>
</evidence>
<evidence type="ECO:0000256" key="12">
    <source>
        <dbReference type="ARBA" id="ARBA00023288"/>
    </source>
</evidence>
<keyword evidence="3" id="KW-1003">Cell membrane</keyword>
<feature type="domain" description="EGF-like" evidence="14">
    <location>
        <begin position="5"/>
        <end position="43"/>
    </location>
</feature>
<accession>A0A8T2IK01</accession>
<dbReference type="GO" id="GO:0098552">
    <property type="term" value="C:side of membrane"/>
    <property type="evidence" value="ECO:0007669"/>
    <property type="project" value="UniProtKB-KW"/>
</dbReference>
<dbReference type="Pfam" id="PF12947">
    <property type="entry name" value="EGF_3"/>
    <property type="match status" value="2"/>
</dbReference>
<dbReference type="EMBL" id="JAACNH010000009">
    <property type="protein sequence ID" value="KAG8433119.1"/>
    <property type="molecule type" value="Genomic_DNA"/>
</dbReference>
<evidence type="ECO:0000256" key="2">
    <source>
        <dbReference type="ARBA" id="ARBA00004613"/>
    </source>
</evidence>
<comment type="caution">
    <text evidence="16">The sequence shown here is derived from an EMBL/GenBank/DDBJ whole genome shotgun (WGS) entry which is preliminary data.</text>
</comment>
<dbReference type="SMART" id="SM00181">
    <property type="entry name" value="EGF"/>
    <property type="match status" value="4"/>
</dbReference>
<dbReference type="PROSITE" id="PS51034">
    <property type="entry name" value="ZP_2"/>
    <property type="match status" value="1"/>
</dbReference>
<evidence type="ECO:0000256" key="11">
    <source>
        <dbReference type="ARBA" id="ARBA00023180"/>
    </source>
</evidence>
<organism evidence="16 17">
    <name type="scientific">Hymenochirus boettgeri</name>
    <name type="common">Congo dwarf clawed frog</name>
    <dbReference type="NCBI Taxonomy" id="247094"/>
    <lineage>
        <taxon>Eukaryota</taxon>
        <taxon>Metazoa</taxon>
        <taxon>Chordata</taxon>
        <taxon>Craniata</taxon>
        <taxon>Vertebrata</taxon>
        <taxon>Euteleostomi</taxon>
        <taxon>Amphibia</taxon>
        <taxon>Batrachia</taxon>
        <taxon>Anura</taxon>
        <taxon>Pipoidea</taxon>
        <taxon>Pipidae</taxon>
        <taxon>Pipinae</taxon>
        <taxon>Hymenochirus</taxon>
    </lineage>
</organism>
<dbReference type="GO" id="GO:0005576">
    <property type="term" value="C:extracellular region"/>
    <property type="evidence" value="ECO:0007669"/>
    <property type="project" value="UniProtKB-SubCell"/>
</dbReference>
<evidence type="ECO:0000256" key="6">
    <source>
        <dbReference type="ARBA" id="ARBA00022622"/>
    </source>
</evidence>
<evidence type="ECO:0000256" key="5">
    <source>
        <dbReference type="ARBA" id="ARBA00022536"/>
    </source>
</evidence>
<dbReference type="InterPro" id="IPR042235">
    <property type="entry name" value="ZP-C_dom"/>
</dbReference>
<sequence length="649" mass="72657">MFAKIPGRCLDSGCHPNATCKEFGGYQQCTCKLGFAGDGSYCYDINECDDYYLNYCDYGYCVNTVGSYTCVCYNGFTNIKNGCVDIDECSGVNNCSPYAVCTNYYGSYSCSCPYGYIGNGTYCEINECEKGTPCGLNSDCKKVIGSYSCIDPCSIYTTLNDPWRSTDNRFEHYAEVQAYSNSYYYVYYWDGQSWYSNYSYLNNYYLFYLDYYNNFVHCDYNLQGWYRFKGENNVQMFDHPVAENSCGTQYPMTLNGSHPNVGDGIVNRTACPYRDNYDCWWTPTNVSIKACPGGFYVYKLSGTPGCYFAYCTTFFRLIIQYIQSDSISNCSSLNCASDEECRNTSGVPKCYCKNTTLANNTVLSSSQTSLLTPTLTCDLYQIKVSYSKCLLERMGFNSSNIHLIDNNCTNFIERNNQSFATVITLPKSGYCGGQLLVNDTHITYVNTIYIERTSGGAIVRDPFAVNFYCSFLKNMQTSLSTGISPFASVGQFTVGATITYLVKMGLFTNFNFSTQYQGAQLSLDSKSMLYVGLIVEDAKDTNFLLVLRNCYGTPTAVSSDSVKYDIIKDSCPNVNDPTITVHENGVSNQGRFSVQIFKFIGNFPQIYLHCQVTLCDKTLGTCNPVGTHSNEKGLISSDPMVSPLSRYCV</sequence>
<dbReference type="PROSITE" id="PS00010">
    <property type="entry name" value="ASX_HYDROXYL"/>
    <property type="match status" value="2"/>
</dbReference>
<dbReference type="InterPro" id="IPR000742">
    <property type="entry name" value="EGF"/>
</dbReference>
<dbReference type="PROSITE" id="PS01186">
    <property type="entry name" value="EGF_2"/>
    <property type="match status" value="3"/>
</dbReference>
<dbReference type="Pfam" id="PF00100">
    <property type="entry name" value="Zona_pellucida"/>
    <property type="match status" value="1"/>
</dbReference>
<dbReference type="Gene3D" id="2.10.25.10">
    <property type="entry name" value="Laminin"/>
    <property type="match status" value="3"/>
</dbReference>
<dbReference type="GO" id="GO:0005886">
    <property type="term" value="C:plasma membrane"/>
    <property type="evidence" value="ECO:0007669"/>
    <property type="project" value="UniProtKB-SubCell"/>
</dbReference>
<keyword evidence="7" id="KW-0732">Signal</keyword>
<name>A0A8T2IK01_9PIPI</name>
<dbReference type="PROSITE" id="PS50026">
    <property type="entry name" value="EGF_3"/>
    <property type="match status" value="3"/>
</dbReference>
<keyword evidence="12" id="KW-0449">Lipoprotein</keyword>